<gene>
    <name evidence="3" type="primary">FAM43A_0</name>
    <name evidence="3" type="ORF">g.10018</name>
</gene>
<dbReference type="InterPro" id="IPR011993">
    <property type="entry name" value="PH-like_dom_sf"/>
</dbReference>
<feature type="region of interest" description="Disordered" evidence="1">
    <location>
        <begin position="471"/>
        <end position="515"/>
    </location>
</feature>
<dbReference type="PANTHER" id="PTHR11232:SF2">
    <property type="entry name" value="FI05246P"/>
    <property type="match status" value="1"/>
</dbReference>
<feature type="compositionally biased region" description="Acidic residues" evidence="1">
    <location>
        <begin position="494"/>
        <end position="506"/>
    </location>
</feature>
<name>A0A6G1S736_9ACAR</name>
<dbReference type="SMART" id="SM00462">
    <property type="entry name" value="PTB"/>
    <property type="match status" value="1"/>
</dbReference>
<dbReference type="EMBL" id="GGYP01001553">
    <property type="protein sequence ID" value="MDE46324.1"/>
    <property type="molecule type" value="Transcribed_RNA"/>
</dbReference>
<proteinExistence type="predicted"/>
<dbReference type="Gene3D" id="2.30.29.30">
    <property type="entry name" value="Pleckstrin-homology domain (PH domain)/Phosphotyrosine-binding domain (PTB)"/>
    <property type="match status" value="1"/>
</dbReference>
<evidence type="ECO:0000256" key="1">
    <source>
        <dbReference type="SAM" id="MobiDB-lite"/>
    </source>
</evidence>
<dbReference type="InterPro" id="IPR006020">
    <property type="entry name" value="PTB/PI_dom"/>
</dbReference>
<evidence type="ECO:0000259" key="2">
    <source>
        <dbReference type="SMART" id="SM00462"/>
    </source>
</evidence>
<dbReference type="InterPro" id="IPR051133">
    <property type="entry name" value="Adapter_Engulfment-Domain"/>
</dbReference>
<evidence type="ECO:0000313" key="3">
    <source>
        <dbReference type="EMBL" id="MDE46324.1"/>
    </source>
</evidence>
<dbReference type="AlphaFoldDB" id="A0A6G1S736"/>
<sequence length="515" mass="58495">MLSKSEPIEANTSTTIATAAAANNNNFNLSNTANKSRATQQLLNNGTPPRQEQKQEPYLKATLAGQQATGNETKHPTNDNKIWLYFERSQNDANKLKCLLCATELCNQLNTDLHQDSSTHSVLWNHLRVKHAISRDINNSSSERRRRRQAFNDTKQHNSRINKSALNTANNSHKINDTISIRTTTTTTTTTTTINNNTSPSTGTAASTTNMTNIKNHQRLNSSANTKKLSSSNHDINDLRRNLDLFEYGDLSKASLKPLPSSSLSRNLFERLNQLSSPVTRKLKFWNKKSFQVNQYDPCFKVIYLGNLGVQFWSKDESCLEKPLNTLWNNYLVNMKTEIVMRLTICNSGLKAITRQHGLTQYWSNRLVYCCSHKNYPKIFSWIYRHEGKKMRQELRCHAVFCSSPERASKMVSLLNQRLTCALEEFKREKKSQSQSPNIMARCNSTSSASSAALLQTTLHRTVPLRRQILAKGSANFRPPLERSKSAPKLTSIPEEDHEIEDEEETTNNNVEGER</sequence>
<feature type="domain" description="PID" evidence="2">
    <location>
        <begin position="295"/>
        <end position="432"/>
    </location>
</feature>
<dbReference type="PANTHER" id="PTHR11232">
    <property type="entry name" value="PHOSPHOTYROSINE INTERACTION DOMAIN-CONTAINING FAMILY MEMBER"/>
    <property type="match status" value="1"/>
</dbReference>
<dbReference type="Pfam" id="PF14719">
    <property type="entry name" value="PID_2"/>
    <property type="match status" value="1"/>
</dbReference>
<protein>
    <submittedName>
        <fullName evidence="3">Protein FAM43A</fullName>
    </submittedName>
</protein>
<organism evidence="3">
    <name type="scientific">Aceria tosichella</name>
    <name type="common">wheat curl mite</name>
    <dbReference type="NCBI Taxonomy" id="561515"/>
    <lineage>
        <taxon>Eukaryota</taxon>
        <taxon>Metazoa</taxon>
        <taxon>Ecdysozoa</taxon>
        <taxon>Arthropoda</taxon>
        <taxon>Chelicerata</taxon>
        <taxon>Arachnida</taxon>
        <taxon>Acari</taxon>
        <taxon>Acariformes</taxon>
        <taxon>Trombidiformes</taxon>
        <taxon>Prostigmata</taxon>
        <taxon>Eupodina</taxon>
        <taxon>Eriophyoidea</taxon>
        <taxon>Eriophyidae</taxon>
        <taxon>Eriophyinae</taxon>
        <taxon>Aceriini</taxon>
        <taxon>Aceria</taxon>
    </lineage>
</organism>
<dbReference type="SUPFAM" id="SSF50729">
    <property type="entry name" value="PH domain-like"/>
    <property type="match status" value="1"/>
</dbReference>
<feature type="region of interest" description="Disordered" evidence="1">
    <location>
        <begin position="135"/>
        <end position="162"/>
    </location>
</feature>
<accession>A0A6G1S736</accession>
<reference evidence="3" key="1">
    <citation type="submission" date="2018-10" db="EMBL/GenBank/DDBJ databases">
        <title>Transcriptome assembly of Aceria tosichella (Wheat curl mite) Type 2.</title>
        <authorList>
            <person name="Scully E.D."/>
            <person name="Geib S.M."/>
            <person name="Palmer N.A."/>
            <person name="Gupta A.K."/>
            <person name="Sarath G."/>
            <person name="Tatineni S."/>
        </authorList>
    </citation>
    <scope>NUCLEOTIDE SEQUENCE</scope>
    <source>
        <strain evidence="3">LincolnNE</strain>
    </source>
</reference>